<evidence type="ECO:0000313" key="3">
    <source>
        <dbReference type="Proteomes" id="UP001183414"/>
    </source>
</evidence>
<feature type="region of interest" description="Disordered" evidence="1">
    <location>
        <begin position="68"/>
        <end position="91"/>
    </location>
</feature>
<sequence length="91" mass="10109">MGSLPRGLRVHRVPGKPLRREEDGRYALHLWLQQDGRFDGDLALRMSPAEAELLHAQLCFALADAPVTTRPADTPDCRRVGGSRPEPVSRP</sequence>
<name>A0ABU2NRV1_9ACTN</name>
<proteinExistence type="predicted"/>
<reference evidence="3" key="1">
    <citation type="submission" date="2023-07" db="EMBL/GenBank/DDBJ databases">
        <title>30 novel species of actinomycetes from the DSMZ collection.</title>
        <authorList>
            <person name="Nouioui I."/>
        </authorList>
    </citation>
    <scope>NUCLEOTIDE SEQUENCE [LARGE SCALE GENOMIC DNA]</scope>
    <source>
        <strain evidence="3">DSM 42041</strain>
    </source>
</reference>
<keyword evidence="3" id="KW-1185">Reference proteome</keyword>
<gene>
    <name evidence="2" type="ORF">RM572_13115</name>
</gene>
<organism evidence="2 3">
    <name type="scientific">Streptomyces hazeniae</name>
    <dbReference type="NCBI Taxonomy" id="3075538"/>
    <lineage>
        <taxon>Bacteria</taxon>
        <taxon>Bacillati</taxon>
        <taxon>Actinomycetota</taxon>
        <taxon>Actinomycetes</taxon>
        <taxon>Kitasatosporales</taxon>
        <taxon>Streptomycetaceae</taxon>
        <taxon>Streptomyces</taxon>
    </lineage>
</organism>
<accession>A0ABU2NRV1</accession>
<evidence type="ECO:0000313" key="2">
    <source>
        <dbReference type="EMBL" id="MDT0379708.1"/>
    </source>
</evidence>
<protein>
    <submittedName>
        <fullName evidence="2">Uncharacterized protein</fullName>
    </submittedName>
</protein>
<dbReference type="Proteomes" id="UP001183414">
    <property type="component" value="Unassembled WGS sequence"/>
</dbReference>
<comment type="caution">
    <text evidence="2">The sequence shown here is derived from an EMBL/GenBank/DDBJ whole genome shotgun (WGS) entry which is preliminary data.</text>
</comment>
<dbReference type="RefSeq" id="WP_311673504.1">
    <property type="nucleotide sequence ID" value="NZ_JAVREQ010000010.1"/>
</dbReference>
<dbReference type="EMBL" id="JAVREQ010000010">
    <property type="protein sequence ID" value="MDT0379708.1"/>
    <property type="molecule type" value="Genomic_DNA"/>
</dbReference>
<evidence type="ECO:0000256" key="1">
    <source>
        <dbReference type="SAM" id="MobiDB-lite"/>
    </source>
</evidence>